<comment type="caution">
    <text evidence="3">The sequence shown here is derived from an EMBL/GenBank/DDBJ whole genome shotgun (WGS) entry which is preliminary data.</text>
</comment>
<dbReference type="SUPFAM" id="SSF109998">
    <property type="entry name" value="Triger factor/SurA peptide-binding domain-like"/>
    <property type="match status" value="1"/>
</dbReference>
<proteinExistence type="predicted"/>
<evidence type="ECO:0000259" key="2">
    <source>
        <dbReference type="Pfam" id="PF13145"/>
    </source>
</evidence>
<dbReference type="OrthoDB" id="7545740at2"/>
<sequence>MSLRGMAARPCTIGSPNRPDQCARRGPPRLSGEAAMLAMAAFLLLPACSGESHQSTSQVVAIVSGEELTAPMLETELTRLPEGADRRDPGVQRATVDRMITQTLFAKRAEELGLAQTPAVAREIESARKTILAGAYLKSIAGERKPSDAEISAFFEAHPELFAQRRQYVLTDVPLRSTAAEIGKYVAAFKQGQQDRESFLALLRKDGVSATAGMMTVSADQVPETLARRLASMTAGDRITYRMGDVQHFAWIEEIRPSPVPLALARSSIASFLSQKRMAEIAESNGKTMRAKAKVEYGDVGKMILAKAMPAATPPVRPGAAMENRKDQIMRGAAGL</sequence>
<feature type="region of interest" description="Disordered" evidence="1">
    <location>
        <begin position="1"/>
        <end position="28"/>
    </location>
</feature>
<dbReference type="NCBIfam" id="TIGR02925">
    <property type="entry name" value="cis_trans_EpsD"/>
    <property type="match status" value="1"/>
</dbReference>
<feature type="domain" description="PpiC" evidence="2">
    <location>
        <begin position="146"/>
        <end position="266"/>
    </location>
</feature>
<reference evidence="3 4" key="1">
    <citation type="submission" date="2017-09" db="EMBL/GenBank/DDBJ databases">
        <title>Sphingomonas panjinensis sp.nov., isolated from oil-contaminated soil.</title>
        <authorList>
            <person name="Wang L."/>
            <person name="Chen L."/>
        </authorList>
    </citation>
    <scope>NUCLEOTIDE SEQUENCE [LARGE SCALE GENOMIC DNA]</scope>
    <source>
        <strain evidence="3 4">FW-11</strain>
    </source>
</reference>
<protein>
    <submittedName>
        <fullName evidence="3">Peptidyl-prolyl cis-trans isomerase, EpsD family</fullName>
    </submittedName>
</protein>
<dbReference type="InterPro" id="IPR027304">
    <property type="entry name" value="Trigger_fact/SurA_dom_sf"/>
</dbReference>
<keyword evidence="3" id="KW-0413">Isomerase</keyword>
<dbReference type="GO" id="GO:0003755">
    <property type="term" value="F:peptidyl-prolyl cis-trans isomerase activity"/>
    <property type="evidence" value="ECO:0007669"/>
    <property type="project" value="InterPro"/>
</dbReference>
<dbReference type="EMBL" id="NWBU01000005">
    <property type="protein sequence ID" value="PTQ12350.1"/>
    <property type="molecule type" value="Genomic_DNA"/>
</dbReference>
<evidence type="ECO:0000256" key="1">
    <source>
        <dbReference type="SAM" id="MobiDB-lite"/>
    </source>
</evidence>
<accession>A0A2T5G071</accession>
<evidence type="ECO:0000313" key="3">
    <source>
        <dbReference type="EMBL" id="PTQ12350.1"/>
    </source>
</evidence>
<dbReference type="AlphaFoldDB" id="A0A2T5G071"/>
<evidence type="ECO:0000313" key="4">
    <source>
        <dbReference type="Proteomes" id="UP000244162"/>
    </source>
</evidence>
<dbReference type="Pfam" id="PF13145">
    <property type="entry name" value="Rotamase_2"/>
    <property type="match status" value="1"/>
</dbReference>
<dbReference type="InterPro" id="IPR014274">
    <property type="entry name" value="PPIase_EpsD"/>
</dbReference>
<dbReference type="Proteomes" id="UP000244162">
    <property type="component" value="Unassembled WGS sequence"/>
</dbReference>
<name>A0A2T5G071_9SPHN</name>
<keyword evidence="4" id="KW-1185">Reference proteome</keyword>
<organism evidence="3 4">
    <name type="scientific">Sphingomonas oleivorans</name>
    <dbReference type="NCBI Taxonomy" id="1735121"/>
    <lineage>
        <taxon>Bacteria</taxon>
        <taxon>Pseudomonadati</taxon>
        <taxon>Pseudomonadota</taxon>
        <taxon>Alphaproteobacteria</taxon>
        <taxon>Sphingomonadales</taxon>
        <taxon>Sphingomonadaceae</taxon>
        <taxon>Sphingomonas</taxon>
    </lineage>
</organism>
<dbReference type="InterPro" id="IPR000297">
    <property type="entry name" value="PPIase_PpiC"/>
</dbReference>
<gene>
    <name evidence="3" type="primary">epsD</name>
    <name evidence="3" type="ORF">CLG96_07400</name>
</gene>